<dbReference type="AlphaFoldDB" id="A0A0E9WE53"/>
<evidence type="ECO:0000313" key="1">
    <source>
        <dbReference type="EMBL" id="JAH87748.1"/>
    </source>
</evidence>
<proteinExistence type="predicted"/>
<protein>
    <submittedName>
        <fullName evidence="1">Uncharacterized protein</fullName>
    </submittedName>
</protein>
<name>A0A0E9WE53_ANGAN</name>
<reference evidence="1" key="2">
    <citation type="journal article" date="2015" name="Fish Shellfish Immunol.">
        <title>Early steps in the European eel (Anguilla anguilla)-Vibrio vulnificus interaction in the gills: Role of the RtxA13 toxin.</title>
        <authorList>
            <person name="Callol A."/>
            <person name="Pajuelo D."/>
            <person name="Ebbesson L."/>
            <person name="Teles M."/>
            <person name="MacKenzie S."/>
            <person name="Amaro C."/>
        </authorList>
    </citation>
    <scope>NUCLEOTIDE SEQUENCE</scope>
</reference>
<sequence length="30" mass="3456">MPNKISPGNNSSSPTWGTYWGQIIFYFFSK</sequence>
<accession>A0A0E9WE53</accession>
<organism evidence="1">
    <name type="scientific">Anguilla anguilla</name>
    <name type="common">European freshwater eel</name>
    <name type="synonym">Muraena anguilla</name>
    <dbReference type="NCBI Taxonomy" id="7936"/>
    <lineage>
        <taxon>Eukaryota</taxon>
        <taxon>Metazoa</taxon>
        <taxon>Chordata</taxon>
        <taxon>Craniata</taxon>
        <taxon>Vertebrata</taxon>
        <taxon>Euteleostomi</taxon>
        <taxon>Actinopterygii</taxon>
        <taxon>Neopterygii</taxon>
        <taxon>Teleostei</taxon>
        <taxon>Anguilliformes</taxon>
        <taxon>Anguillidae</taxon>
        <taxon>Anguilla</taxon>
    </lineage>
</organism>
<reference evidence="1" key="1">
    <citation type="submission" date="2014-11" db="EMBL/GenBank/DDBJ databases">
        <authorList>
            <person name="Amaro Gonzalez C."/>
        </authorList>
    </citation>
    <scope>NUCLEOTIDE SEQUENCE</scope>
</reference>
<dbReference type="EMBL" id="GBXM01020829">
    <property type="protein sequence ID" value="JAH87748.1"/>
    <property type="molecule type" value="Transcribed_RNA"/>
</dbReference>